<protein>
    <recommendedName>
        <fullName evidence="3">DUF1871 domain-containing protein</fullName>
    </recommendedName>
</protein>
<proteinExistence type="predicted"/>
<dbReference type="InterPro" id="IPR023162">
    <property type="entry name" value="Apc36109-like_dom_sf"/>
</dbReference>
<sequence length="87" mass="10161">MNKDIETNRRFDRVLREWDPFKEGGDFYDTEAADAIQAVHQLDDLEALARKIQEIYEFSFEKPLSLASCRHVATELLRIKNEASCEL</sequence>
<evidence type="ECO:0000313" key="2">
    <source>
        <dbReference type="Proteomes" id="UP000031982"/>
    </source>
</evidence>
<name>A0ABR5AY32_BACBA</name>
<dbReference type="SUPFAM" id="SSF116922">
    <property type="entry name" value="YugE-like"/>
    <property type="match status" value="1"/>
</dbReference>
<dbReference type="Pfam" id="PF08958">
    <property type="entry name" value="DUF1871"/>
    <property type="match status" value="1"/>
</dbReference>
<dbReference type="RefSeq" id="WP_041113524.1">
    <property type="nucleotide sequence ID" value="NZ_BSSZ01000001.1"/>
</dbReference>
<dbReference type="Proteomes" id="UP000031982">
    <property type="component" value="Unassembled WGS sequence"/>
</dbReference>
<keyword evidence="2" id="KW-1185">Reference proteome</keyword>
<gene>
    <name evidence="1" type="ORF">SD77_3396</name>
</gene>
<accession>A0ABR5AY32</accession>
<comment type="caution">
    <text evidence="1">The sequence shown here is derived from an EMBL/GenBank/DDBJ whole genome shotgun (WGS) entry which is preliminary data.</text>
</comment>
<reference evidence="1 2" key="1">
    <citation type="submission" date="2015-01" db="EMBL/GenBank/DDBJ databases">
        <title>Genome Assembly of Bacillus badius MTCC 1458.</title>
        <authorList>
            <person name="Verma A."/>
            <person name="Khatri I."/>
            <person name="Mual P."/>
            <person name="Subramanian S."/>
            <person name="Krishnamurthi S."/>
        </authorList>
    </citation>
    <scope>NUCLEOTIDE SEQUENCE [LARGE SCALE GENOMIC DNA]</scope>
    <source>
        <strain evidence="1 2">MTCC 1458</strain>
    </source>
</reference>
<evidence type="ECO:0000313" key="1">
    <source>
        <dbReference type="EMBL" id="KIL79530.1"/>
    </source>
</evidence>
<dbReference type="EMBL" id="JXLP01000003">
    <property type="protein sequence ID" value="KIL79530.1"/>
    <property type="molecule type" value="Genomic_DNA"/>
</dbReference>
<evidence type="ECO:0008006" key="3">
    <source>
        <dbReference type="Google" id="ProtNLM"/>
    </source>
</evidence>
<dbReference type="Gene3D" id="1.10.340.20">
    <property type="entry name" value="Apc36109-like domain"/>
    <property type="match status" value="1"/>
</dbReference>
<organism evidence="1 2">
    <name type="scientific">Bacillus badius</name>
    <dbReference type="NCBI Taxonomy" id="1455"/>
    <lineage>
        <taxon>Bacteria</taxon>
        <taxon>Bacillati</taxon>
        <taxon>Bacillota</taxon>
        <taxon>Bacilli</taxon>
        <taxon>Bacillales</taxon>
        <taxon>Bacillaceae</taxon>
        <taxon>Pseudobacillus</taxon>
    </lineage>
</organism>
<dbReference type="InterPro" id="IPR015053">
    <property type="entry name" value="DUF1871"/>
</dbReference>
<dbReference type="GeneID" id="92778626"/>